<evidence type="ECO:0000256" key="1">
    <source>
        <dbReference type="SAM" id="MobiDB-lite"/>
    </source>
</evidence>
<accession>A0A165C0M3</accession>
<protein>
    <submittedName>
        <fullName evidence="2">Uncharacterized protein</fullName>
    </submittedName>
</protein>
<gene>
    <name evidence="2" type="ORF">CALCODRAFT_225975</name>
</gene>
<dbReference type="EMBL" id="KV424251">
    <property type="protein sequence ID" value="KZT50057.1"/>
    <property type="molecule type" value="Genomic_DNA"/>
</dbReference>
<keyword evidence="3" id="KW-1185">Reference proteome</keyword>
<sequence>MENIVKGLILIGPSALSNDTRLLSLYSKVSPSTVFEVYMRGGHQARLKQQCRFNPVLVKAYTCFADCVWQMLTEVDLRTALPWTPRWVELRARTIRETIGLTLEAWHRWVRKDEEGKDTAETPLEWQQVRHLSQRHVVEEVMRTRAKVAAVTVPLAALFVKATEALFHTILAREEGMPGADNAVDDFFQAQNDLRTCEKQYAAVLREAFGNRLNLLEVVKEWAATVRPRNVRVAGRAEGARVGEGGAEGAEEEEGDGVDTPDPGRLATAYMLASAHWPGLRPAETEPGSACPEADPTWMFTGITGGLPAVVRIPAENIRFHPLGLQGAKAPFLVPTPGGNEVRPCCLVPWLWRVCPDVGCPVGVGGCAAVGARCRGDAVGNGPSRGARQRAPGRHRHGVRHGWTGGSACPAARRLAVQQRPRPPNVRCCGR</sequence>
<feature type="region of interest" description="Disordered" evidence="1">
    <location>
        <begin position="238"/>
        <end position="262"/>
    </location>
</feature>
<evidence type="ECO:0000313" key="2">
    <source>
        <dbReference type="EMBL" id="KZT50057.1"/>
    </source>
</evidence>
<evidence type="ECO:0000313" key="3">
    <source>
        <dbReference type="Proteomes" id="UP000076842"/>
    </source>
</evidence>
<dbReference type="Proteomes" id="UP000076842">
    <property type="component" value="Unassembled WGS sequence"/>
</dbReference>
<dbReference type="InParanoid" id="A0A165C0M3"/>
<reference evidence="2 3" key="1">
    <citation type="journal article" date="2016" name="Mol. Biol. Evol.">
        <title>Comparative Genomics of Early-Diverging Mushroom-Forming Fungi Provides Insights into the Origins of Lignocellulose Decay Capabilities.</title>
        <authorList>
            <person name="Nagy L.G."/>
            <person name="Riley R."/>
            <person name="Tritt A."/>
            <person name="Adam C."/>
            <person name="Daum C."/>
            <person name="Floudas D."/>
            <person name="Sun H."/>
            <person name="Yadav J.S."/>
            <person name="Pangilinan J."/>
            <person name="Larsson K.H."/>
            <person name="Matsuura K."/>
            <person name="Barry K."/>
            <person name="Labutti K."/>
            <person name="Kuo R."/>
            <person name="Ohm R.A."/>
            <person name="Bhattacharya S.S."/>
            <person name="Shirouzu T."/>
            <person name="Yoshinaga Y."/>
            <person name="Martin F.M."/>
            <person name="Grigoriev I.V."/>
            <person name="Hibbett D.S."/>
        </authorList>
    </citation>
    <scope>NUCLEOTIDE SEQUENCE [LARGE SCALE GENOMIC DNA]</scope>
    <source>
        <strain evidence="2 3">HHB12733</strain>
    </source>
</reference>
<proteinExistence type="predicted"/>
<feature type="compositionally biased region" description="Acidic residues" evidence="1">
    <location>
        <begin position="249"/>
        <end position="259"/>
    </location>
</feature>
<name>A0A165C0M3_9BASI</name>
<feature type="region of interest" description="Disordered" evidence="1">
    <location>
        <begin position="378"/>
        <end position="405"/>
    </location>
</feature>
<organism evidence="2 3">
    <name type="scientific">Calocera cornea HHB12733</name>
    <dbReference type="NCBI Taxonomy" id="1353952"/>
    <lineage>
        <taxon>Eukaryota</taxon>
        <taxon>Fungi</taxon>
        <taxon>Dikarya</taxon>
        <taxon>Basidiomycota</taxon>
        <taxon>Agaricomycotina</taxon>
        <taxon>Dacrymycetes</taxon>
        <taxon>Dacrymycetales</taxon>
        <taxon>Dacrymycetaceae</taxon>
        <taxon>Calocera</taxon>
    </lineage>
</organism>
<feature type="compositionally biased region" description="Basic residues" evidence="1">
    <location>
        <begin position="387"/>
        <end position="400"/>
    </location>
</feature>
<dbReference type="AlphaFoldDB" id="A0A165C0M3"/>